<organism evidence="1 2">
    <name type="scientific">Vigna mungo</name>
    <name type="common">Black gram</name>
    <name type="synonym">Phaseolus mungo</name>
    <dbReference type="NCBI Taxonomy" id="3915"/>
    <lineage>
        <taxon>Eukaryota</taxon>
        <taxon>Viridiplantae</taxon>
        <taxon>Streptophyta</taxon>
        <taxon>Embryophyta</taxon>
        <taxon>Tracheophyta</taxon>
        <taxon>Spermatophyta</taxon>
        <taxon>Magnoliopsida</taxon>
        <taxon>eudicotyledons</taxon>
        <taxon>Gunneridae</taxon>
        <taxon>Pentapetalae</taxon>
        <taxon>rosids</taxon>
        <taxon>fabids</taxon>
        <taxon>Fabales</taxon>
        <taxon>Fabaceae</taxon>
        <taxon>Papilionoideae</taxon>
        <taxon>50 kb inversion clade</taxon>
        <taxon>NPAAA clade</taxon>
        <taxon>indigoferoid/millettioid clade</taxon>
        <taxon>Phaseoleae</taxon>
        <taxon>Vigna</taxon>
    </lineage>
</organism>
<name>A0AAQ3NNJ2_VIGMU</name>
<evidence type="ECO:0000313" key="2">
    <source>
        <dbReference type="Proteomes" id="UP001374535"/>
    </source>
</evidence>
<accession>A0AAQ3NNJ2</accession>
<gene>
    <name evidence="1" type="ORF">V8G54_016686</name>
</gene>
<dbReference type="AlphaFoldDB" id="A0AAQ3NNJ2"/>
<sequence length="106" mass="12338">MQRRLIYNDLTKEIQQMLQNSKQIYILYRLPIHSRSNKEPNGLISITRILFVSVSRPLASVEANDTNDIDWLFNVHRNMCRLKNKHGLSQPKRVGKTLRATSSCQS</sequence>
<keyword evidence="2" id="KW-1185">Reference proteome</keyword>
<evidence type="ECO:0000313" key="1">
    <source>
        <dbReference type="EMBL" id="WVZ12156.1"/>
    </source>
</evidence>
<dbReference type="EMBL" id="CP144696">
    <property type="protein sequence ID" value="WVZ12156.1"/>
    <property type="molecule type" value="Genomic_DNA"/>
</dbReference>
<proteinExistence type="predicted"/>
<reference evidence="1 2" key="1">
    <citation type="journal article" date="2023" name="Life. Sci Alliance">
        <title>Evolutionary insights into 3D genome organization and epigenetic landscape of Vigna mungo.</title>
        <authorList>
            <person name="Junaid A."/>
            <person name="Singh B."/>
            <person name="Bhatia S."/>
        </authorList>
    </citation>
    <scope>NUCLEOTIDE SEQUENCE [LARGE SCALE GENOMIC DNA]</scope>
    <source>
        <strain evidence="1">Urdbean</strain>
    </source>
</reference>
<dbReference type="Proteomes" id="UP001374535">
    <property type="component" value="Chromosome 5"/>
</dbReference>
<protein>
    <submittedName>
        <fullName evidence="1">Uncharacterized protein</fullName>
    </submittedName>
</protein>